<evidence type="ECO:0000256" key="2">
    <source>
        <dbReference type="ARBA" id="ARBA00022801"/>
    </source>
</evidence>
<reference evidence="4 5" key="1">
    <citation type="submission" date="2016-10" db="EMBL/GenBank/DDBJ databases">
        <authorList>
            <person name="de Groot N.N."/>
        </authorList>
    </citation>
    <scope>NUCLEOTIDE SEQUENCE [LARGE SCALE GENOMIC DNA]</scope>
    <source>
        <strain evidence="4 5">LMG 27731</strain>
    </source>
</reference>
<proteinExistence type="predicted"/>
<organism evidence="4 5">
    <name type="scientific">Paraburkholderia aspalathi</name>
    <dbReference type="NCBI Taxonomy" id="1324617"/>
    <lineage>
        <taxon>Bacteria</taxon>
        <taxon>Pseudomonadati</taxon>
        <taxon>Pseudomonadota</taxon>
        <taxon>Betaproteobacteria</taxon>
        <taxon>Burkholderiales</taxon>
        <taxon>Burkholderiaceae</taxon>
        <taxon>Paraburkholderia</taxon>
    </lineage>
</organism>
<dbReference type="SUPFAM" id="SSF55811">
    <property type="entry name" value="Nudix"/>
    <property type="match status" value="1"/>
</dbReference>
<dbReference type="Gene3D" id="3.90.79.10">
    <property type="entry name" value="Nucleoside Triphosphate Pyrophosphohydrolase"/>
    <property type="match status" value="1"/>
</dbReference>
<dbReference type="PANTHER" id="PTHR43046">
    <property type="entry name" value="GDP-MANNOSE MANNOSYL HYDROLASE"/>
    <property type="match status" value="1"/>
</dbReference>
<comment type="cofactor">
    <cofactor evidence="1">
        <name>Mg(2+)</name>
        <dbReference type="ChEBI" id="CHEBI:18420"/>
    </cofactor>
</comment>
<name>A0A1I7E1K3_9BURK</name>
<feature type="domain" description="Nudix hydrolase" evidence="3">
    <location>
        <begin position="2"/>
        <end position="120"/>
    </location>
</feature>
<dbReference type="InterPro" id="IPR015797">
    <property type="entry name" value="NUDIX_hydrolase-like_dom_sf"/>
</dbReference>
<accession>A0A1I7E1K3</accession>
<evidence type="ECO:0000313" key="4">
    <source>
        <dbReference type="EMBL" id="SFU17807.1"/>
    </source>
</evidence>
<evidence type="ECO:0000256" key="1">
    <source>
        <dbReference type="ARBA" id="ARBA00001946"/>
    </source>
</evidence>
<keyword evidence="2" id="KW-0378">Hydrolase</keyword>
<sequence length="158" mass="17485">MESMKDRSTVVCVQNGKILLVARTRSRWSLPGGTIRRSESPQDAALRELEEETSLVGVELTYLFQFGGLSKHHHVFRADVPQDAVPEARNEISRCRWFNPAKISTLVASIPTREIVDLFCKHENRAEMPPAVIGKPDGSIKLVAQPYAHVADTAAPPA</sequence>
<dbReference type="InterPro" id="IPR020476">
    <property type="entry name" value="Nudix_hydrolase"/>
</dbReference>
<evidence type="ECO:0000259" key="3">
    <source>
        <dbReference type="PROSITE" id="PS51462"/>
    </source>
</evidence>
<dbReference type="Pfam" id="PF00293">
    <property type="entry name" value="NUDIX"/>
    <property type="match status" value="1"/>
</dbReference>
<dbReference type="CDD" id="cd04667">
    <property type="entry name" value="NUDIX_Hydrolase"/>
    <property type="match status" value="1"/>
</dbReference>
<dbReference type="GO" id="GO:0016787">
    <property type="term" value="F:hydrolase activity"/>
    <property type="evidence" value="ECO:0007669"/>
    <property type="project" value="UniProtKB-KW"/>
</dbReference>
<protein>
    <submittedName>
        <fullName evidence="4">8-oxo-dGTP diphosphatase</fullName>
    </submittedName>
</protein>
<dbReference type="Proteomes" id="UP000198844">
    <property type="component" value="Unassembled WGS sequence"/>
</dbReference>
<dbReference type="InterPro" id="IPR000086">
    <property type="entry name" value="NUDIX_hydrolase_dom"/>
</dbReference>
<gene>
    <name evidence="4" type="ORF">SAMN05192563_101337</name>
</gene>
<dbReference type="PANTHER" id="PTHR43046:SF14">
    <property type="entry name" value="MUTT_NUDIX FAMILY PROTEIN"/>
    <property type="match status" value="1"/>
</dbReference>
<dbReference type="EMBL" id="FPBH01000013">
    <property type="protein sequence ID" value="SFU17807.1"/>
    <property type="molecule type" value="Genomic_DNA"/>
</dbReference>
<dbReference type="PRINTS" id="PR00502">
    <property type="entry name" value="NUDIXFAMILY"/>
</dbReference>
<dbReference type="AlphaFoldDB" id="A0A1I7E1K3"/>
<dbReference type="PROSITE" id="PS51462">
    <property type="entry name" value="NUDIX"/>
    <property type="match status" value="1"/>
</dbReference>
<evidence type="ECO:0000313" key="5">
    <source>
        <dbReference type="Proteomes" id="UP000198844"/>
    </source>
</evidence>